<gene>
    <name evidence="2" type="ORF">RBSH_05329</name>
</gene>
<name>K5E0T7_RHOBT</name>
<accession>K5E0T7</accession>
<organism evidence="2 3">
    <name type="scientific">Rhodopirellula baltica SH28</name>
    <dbReference type="NCBI Taxonomy" id="993517"/>
    <lineage>
        <taxon>Bacteria</taxon>
        <taxon>Pseudomonadati</taxon>
        <taxon>Planctomycetota</taxon>
        <taxon>Planctomycetia</taxon>
        <taxon>Pirellulales</taxon>
        <taxon>Pirellulaceae</taxon>
        <taxon>Rhodopirellula</taxon>
    </lineage>
</organism>
<feature type="domain" description="Barstar (barnase inhibitor)" evidence="1">
    <location>
        <begin position="47"/>
        <end position="127"/>
    </location>
</feature>
<dbReference type="Proteomes" id="UP000007993">
    <property type="component" value="Unassembled WGS sequence"/>
</dbReference>
<dbReference type="AlphaFoldDB" id="K5E0T7"/>
<dbReference type="EMBL" id="AMCW01000148">
    <property type="protein sequence ID" value="EKJ99355.1"/>
    <property type="molecule type" value="Genomic_DNA"/>
</dbReference>
<proteinExistence type="predicted"/>
<dbReference type="PATRIC" id="fig|993517.3.peg.5769"/>
<evidence type="ECO:0000313" key="3">
    <source>
        <dbReference type="Proteomes" id="UP000007993"/>
    </source>
</evidence>
<comment type="caution">
    <text evidence="2">The sequence shown here is derived from an EMBL/GenBank/DDBJ whole genome shotgun (WGS) entry which is preliminary data.</text>
</comment>
<evidence type="ECO:0000259" key="1">
    <source>
        <dbReference type="Pfam" id="PF01337"/>
    </source>
</evidence>
<protein>
    <recommendedName>
        <fullName evidence="1">Barstar (barnase inhibitor) domain-containing protein</fullName>
    </recommendedName>
</protein>
<sequence>MAAFTDDEIDADWSSWSLFQNGGVVLFRDLTRLESATTQLLASGYQLHPIDCTASVGLDSVLFAIVDSLKIPRFPKINLDGFNDFISDVDFGSHKGVVVALLGFERLLSSSGAVATNVLDILASHHRSHLLMGNRFLTIVQTDDPRMDEKLGLVGGYQPAWNPGECMNRDRGL</sequence>
<evidence type="ECO:0000313" key="2">
    <source>
        <dbReference type="EMBL" id="EKJ99355.1"/>
    </source>
</evidence>
<dbReference type="InterPro" id="IPR000468">
    <property type="entry name" value="Barstar"/>
</dbReference>
<reference evidence="2 3" key="1">
    <citation type="journal article" date="2013" name="Mar. Genomics">
        <title>Expression of sulfatases in Rhodopirellula baltica and the diversity of sulfatases in the genus Rhodopirellula.</title>
        <authorList>
            <person name="Wegner C.E."/>
            <person name="Richter-Heitmann T."/>
            <person name="Klindworth A."/>
            <person name="Klockow C."/>
            <person name="Richter M."/>
            <person name="Achstetter T."/>
            <person name="Glockner F.O."/>
            <person name="Harder J."/>
        </authorList>
    </citation>
    <scope>NUCLEOTIDE SEQUENCE [LARGE SCALE GENOMIC DNA]</scope>
    <source>
        <strain evidence="2 3">SH28</strain>
    </source>
</reference>
<dbReference type="Pfam" id="PF01337">
    <property type="entry name" value="Barstar"/>
    <property type="match status" value="1"/>
</dbReference>